<dbReference type="Proteomes" id="UP001596025">
    <property type="component" value="Unassembled WGS sequence"/>
</dbReference>
<organism evidence="8 9">
    <name type="scientific">Geodermatophilus arenarius</name>
    <dbReference type="NCBI Taxonomy" id="1137990"/>
    <lineage>
        <taxon>Bacteria</taxon>
        <taxon>Bacillati</taxon>
        <taxon>Actinomycetota</taxon>
        <taxon>Actinomycetes</taxon>
        <taxon>Geodermatophilales</taxon>
        <taxon>Geodermatophilaceae</taxon>
        <taxon>Geodermatophilus</taxon>
    </lineage>
</organism>
<evidence type="ECO:0000256" key="1">
    <source>
        <dbReference type="ARBA" id="ARBA00001933"/>
    </source>
</evidence>
<evidence type="ECO:0000313" key="8">
    <source>
        <dbReference type="EMBL" id="MFC4693697.1"/>
    </source>
</evidence>
<dbReference type="RefSeq" id="WP_387988418.1">
    <property type="nucleotide sequence ID" value="NZ_JBHSGR010000009.1"/>
</dbReference>
<dbReference type="PROSITE" id="PS00105">
    <property type="entry name" value="AA_TRANSFER_CLASS_1"/>
    <property type="match status" value="1"/>
</dbReference>
<dbReference type="CDD" id="cd00609">
    <property type="entry name" value="AAT_like"/>
    <property type="match status" value="1"/>
</dbReference>
<dbReference type="PANTHER" id="PTHR46383">
    <property type="entry name" value="ASPARTATE AMINOTRANSFERASE"/>
    <property type="match status" value="1"/>
</dbReference>
<evidence type="ECO:0000256" key="5">
    <source>
        <dbReference type="ARBA" id="ARBA00022898"/>
    </source>
</evidence>
<reference evidence="9" key="1">
    <citation type="journal article" date="2019" name="Int. J. Syst. Evol. Microbiol.">
        <title>The Global Catalogue of Microorganisms (GCM) 10K type strain sequencing project: providing services to taxonomists for standard genome sequencing and annotation.</title>
        <authorList>
            <consortium name="The Broad Institute Genomics Platform"/>
            <consortium name="The Broad Institute Genome Sequencing Center for Infectious Disease"/>
            <person name="Wu L."/>
            <person name="Ma J."/>
        </authorList>
    </citation>
    <scope>NUCLEOTIDE SEQUENCE [LARGE SCALE GENOMIC DNA]</scope>
    <source>
        <strain evidence="9">CCUG 62763</strain>
    </source>
</reference>
<dbReference type="GO" id="GO:0008483">
    <property type="term" value="F:transaminase activity"/>
    <property type="evidence" value="ECO:0007669"/>
    <property type="project" value="UniProtKB-KW"/>
</dbReference>
<protein>
    <recommendedName>
        <fullName evidence="6">Aminotransferase</fullName>
        <ecNumber evidence="6">2.6.1.-</ecNumber>
    </recommendedName>
</protein>
<dbReference type="Gene3D" id="3.40.640.10">
    <property type="entry name" value="Type I PLP-dependent aspartate aminotransferase-like (Major domain)"/>
    <property type="match status" value="1"/>
</dbReference>
<dbReference type="SUPFAM" id="SSF53383">
    <property type="entry name" value="PLP-dependent transferases"/>
    <property type="match status" value="1"/>
</dbReference>
<keyword evidence="9" id="KW-1185">Reference proteome</keyword>
<evidence type="ECO:0000256" key="4">
    <source>
        <dbReference type="ARBA" id="ARBA00022679"/>
    </source>
</evidence>
<name>A0ABV9LJY7_9ACTN</name>
<proteinExistence type="inferred from homology"/>
<gene>
    <name evidence="8" type="ORF">ACFO3M_09890</name>
</gene>
<keyword evidence="3 6" id="KW-0032">Aminotransferase</keyword>
<evidence type="ECO:0000256" key="2">
    <source>
        <dbReference type="ARBA" id="ARBA00007441"/>
    </source>
</evidence>
<dbReference type="PANTHER" id="PTHR46383:SF1">
    <property type="entry name" value="ASPARTATE AMINOTRANSFERASE"/>
    <property type="match status" value="1"/>
</dbReference>
<keyword evidence="4 6" id="KW-0808">Transferase</keyword>
<dbReference type="EC" id="2.6.1.-" evidence="6"/>
<feature type="domain" description="Aminotransferase class I/classII large" evidence="7">
    <location>
        <begin position="30"/>
        <end position="373"/>
    </location>
</feature>
<evidence type="ECO:0000256" key="6">
    <source>
        <dbReference type="RuleBase" id="RU000481"/>
    </source>
</evidence>
<sequence>MPSLATGAETMPRSGIRQVMDLAWSLPGPVIGLHVGEPSFPSPAHVVEAARAAYAAGETHYVPNAGIDPLRQAIAEKVSTVNGFPATPAQVVVSAGGAQALHNALSLTIGAGDEVLIPDPGWPNYAMAVQLLQAVPVRYPLRPENGFRPDPGELAGLVTDRTRLIVVNTPSNPLGTVLPAADVEALVRFAEDHDLWLLSDECYDELTFDRPHVSPGRFDRDGRVLSAFSFSKTYAMTGLRVGYLVSPGEDVARQAAKLQEPLLACVNAPAQAAALAALRGPQDDVVAMRETYRQRRDLAVDALGACGLGYLRPEGAFYLWVDVRDRSGGDVGAWSLELLRRDSVAVAPGTTFGPLGEGWVRLSLATDTDDLLEGIRRMGAAR</sequence>
<comment type="similarity">
    <text evidence="2 6">Belongs to the class-I pyridoxal-phosphate-dependent aminotransferase family.</text>
</comment>
<dbReference type="InterPro" id="IPR015424">
    <property type="entry name" value="PyrdxlP-dep_Trfase"/>
</dbReference>
<dbReference type="Pfam" id="PF00155">
    <property type="entry name" value="Aminotran_1_2"/>
    <property type="match status" value="1"/>
</dbReference>
<evidence type="ECO:0000259" key="7">
    <source>
        <dbReference type="Pfam" id="PF00155"/>
    </source>
</evidence>
<dbReference type="EMBL" id="JBHSGR010000009">
    <property type="protein sequence ID" value="MFC4693697.1"/>
    <property type="molecule type" value="Genomic_DNA"/>
</dbReference>
<dbReference type="InterPro" id="IPR004839">
    <property type="entry name" value="Aminotransferase_I/II_large"/>
</dbReference>
<evidence type="ECO:0000313" key="9">
    <source>
        <dbReference type="Proteomes" id="UP001596025"/>
    </source>
</evidence>
<comment type="cofactor">
    <cofactor evidence="1 6">
        <name>pyridoxal 5'-phosphate</name>
        <dbReference type="ChEBI" id="CHEBI:597326"/>
    </cofactor>
</comment>
<comment type="caution">
    <text evidence="8">The sequence shown here is derived from an EMBL/GenBank/DDBJ whole genome shotgun (WGS) entry which is preliminary data.</text>
</comment>
<dbReference type="InterPro" id="IPR050596">
    <property type="entry name" value="AspAT/PAT-like"/>
</dbReference>
<dbReference type="InterPro" id="IPR015421">
    <property type="entry name" value="PyrdxlP-dep_Trfase_major"/>
</dbReference>
<evidence type="ECO:0000256" key="3">
    <source>
        <dbReference type="ARBA" id="ARBA00022576"/>
    </source>
</evidence>
<dbReference type="InterPro" id="IPR004838">
    <property type="entry name" value="NHTrfase_class1_PyrdxlP-BS"/>
</dbReference>
<accession>A0ABV9LJY7</accession>
<keyword evidence="5" id="KW-0663">Pyridoxal phosphate</keyword>